<accession>A0A3M9N5E1</accession>
<dbReference type="Pfam" id="PF21252">
    <property type="entry name" value="Glyco_hydro_109_C"/>
    <property type="match status" value="1"/>
</dbReference>
<keyword evidence="4" id="KW-0520">NAD</keyword>
<dbReference type="PROSITE" id="PS51318">
    <property type="entry name" value="TAT"/>
    <property type="match status" value="1"/>
</dbReference>
<dbReference type="InterPro" id="IPR006311">
    <property type="entry name" value="TAT_signal"/>
</dbReference>
<feature type="domain" description="Gfo/Idh/MocA-like oxidoreductase N-terminal" evidence="6">
    <location>
        <begin position="65"/>
        <end position="190"/>
    </location>
</feature>
<evidence type="ECO:0000256" key="2">
    <source>
        <dbReference type="ARBA" id="ARBA00009329"/>
    </source>
</evidence>
<comment type="caution">
    <text evidence="8">The sequence shown here is derived from an EMBL/GenBank/DDBJ whole genome shotgun (WGS) entry which is preliminary data.</text>
</comment>
<dbReference type="InterPro" id="IPR000683">
    <property type="entry name" value="Gfo/Idh/MocA-like_OxRdtase_N"/>
</dbReference>
<keyword evidence="9" id="KW-1185">Reference proteome</keyword>
<evidence type="ECO:0000256" key="3">
    <source>
        <dbReference type="ARBA" id="ARBA00022801"/>
    </source>
</evidence>
<proteinExistence type="inferred from homology"/>
<dbReference type="Gene3D" id="3.30.360.10">
    <property type="entry name" value="Dihydrodipicolinate Reductase, domain 2"/>
    <property type="match status" value="1"/>
</dbReference>
<sequence>MSNNRREFLKLAGLAGVGLASTGFISGCASTASATKLGQIQEQAKKSHRQTFNMSGYAAPKLETVRVGYIGLGMRGIESVKRMSHIEGVKIKALCDIRPERVAASQKKLTAGTPPPATYSGKEEAWKEMVNRPDIDLVYIATPWHLHTPMAVYAMEHGKHVAVEVPAAKTIEECWQLVETSERTKKHCMMLENCCYDFFEMLTLNMARQGYFGEIVHGEGAYIHELIGLNFGKTSETQEAYYDMWRLKENTRNGSLYPTHGLGPICQIMNINRGDQMDYLVSVSSNDFTMGAKAKELAAKDSFYQPYAQMQFRGNMNTTTIRTKNGRTIMIQHDVSSIRPYSRIHLVSGTQGIAQKWPTPAKIANSHKWLSAEDYKKVEAQYTPPLTKKLGEMAKKIGGHGGMDFLMEWRLIDCLRNGLPLDQDVYDAALWSAIAPLSEWSVANRSNSIDVPDFTAGAWQRNHPVDLSLAGGGTTNVRA</sequence>
<dbReference type="AlphaFoldDB" id="A0A3M9N5E1"/>
<keyword evidence="5" id="KW-0326">Glycosidase</keyword>
<comment type="cofactor">
    <cofactor evidence="1">
        <name>NAD(+)</name>
        <dbReference type="ChEBI" id="CHEBI:57540"/>
    </cofactor>
</comment>
<evidence type="ECO:0000259" key="7">
    <source>
        <dbReference type="Pfam" id="PF21252"/>
    </source>
</evidence>
<evidence type="ECO:0000313" key="9">
    <source>
        <dbReference type="Proteomes" id="UP000271010"/>
    </source>
</evidence>
<keyword evidence="3" id="KW-0378">Hydrolase</keyword>
<dbReference type="GO" id="GO:0016798">
    <property type="term" value="F:hydrolase activity, acting on glycosyl bonds"/>
    <property type="evidence" value="ECO:0007669"/>
    <property type="project" value="UniProtKB-KW"/>
</dbReference>
<evidence type="ECO:0000256" key="4">
    <source>
        <dbReference type="ARBA" id="ARBA00023027"/>
    </source>
</evidence>
<dbReference type="SUPFAM" id="SSF51735">
    <property type="entry name" value="NAD(P)-binding Rossmann-fold domains"/>
    <property type="match status" value="1"/>
</dbReference>
<dbReference type="InterPro" id="IPR049303">
    <property type="entry name" value="Glyco_hydro_109_C"/>
</dbReference>
<gene>
    <name evidence="8" type="ORF">EFA69_00960</name>
</gene>
<reference evidence="8 9" key="1">
    <citation type="submission" date="2018-11" db="EMBL/GenBank/DDBJ databases">
        <title>Rufibacter latericius sp. nov., isolated from water in Baiyang Lake.</title>
        <authorList>
            <person name="Yang Y."/>
        </authorList>
    </citation>
    <scope>NUCLEOTIDE SEQUENCE [LARGE SCALE GENOMIC DNA]</scope>
    <source>
        <strain evidence="8 9">MCC P1</strain>
    </source>
</reference>
<dbReference type="EMBL" id="RJJE01000001">
    <property type="protein sequence ID" value="RNI33024.1"/>
    <property type="molecule type" value="Genomic_DNA"/>
</dbReference>
<name>A0A3M9N5E1_9BACT</name>
<dbReference type="GO" id="GO:0000166">
    <property type="term" value="F:nucleotide binding"/>
    <property type="evidence" value="ECO:0007669"/>
    <property type="project" value="InterPro"/>
</dbReference>
<protein>
    <submittedName>
        <fullName evidence="8">Gfo/Idh/MocA family oxidoreductase</fullName>
    </submittedName>
</protein>
<dbReference type="RefSeq" id="WP_123131222.1">
    <property type="nucleotide sequence ID" value="NZ_RJJE01000001.1"/>
</dbReference>
<comment type="similarity">
    <text evidence="2">Belongs to the Gfo/Idh/MocA family. Glycosyl hydrolase 109 subfamily.</text>
</comment>
<evidence type="ECO:0000256" key="5">
    <source>
        <dbReference type="ARBA" id="ARBA00023295"/>
    </source>
</evidence>
<dbReference type="InterPro" id="IPR050463">
    <property type="entry name" value="Gfo/Idh/MocA_oxidrdct_glycsds"/>
</dbReference>
<dbReference type="OrthoDB" id="9771072at2"/>
<dbReference type="PANTHER" id="PTHR43818:SF1">
    <property type="entry name" value="GLYCOSYL HYDROLASE FAMILY 109 PROTEIN"/>
    <property type="match status" value="1"/>
</dbReference>
<dbReference type="Pfam" id="PF01408">
    <property type="entry name" value="GFO_IDH_MocA"/>
    <property type="match status" value="1"/>
</dbReference>
<feature type="domain" description="Glycosyl hydrolase 109 C-terminal" evidence="7">
    <location>
        <begin position="201"/>
        <end position="363"/>
    </location>
</feature>
<dbReference type="PROSITE" id="PS51257">
    <property type="entry name" value="PROKAR_LIPOPROTEIN"/>
    <property type="match status" value="1"/>
</dbReference>
<dbReference type="Gene3D" id="3.40.50.720">
    <property type="entry name" value="NAD(P)-binding Rossmann-like Domain"/>
    <property type="match status" value="1"/>
</dbReference>
<dbReference type="Proteomes" id="UP000271010">
    <property type="component" value="Unassembled WGS sequence"/>
</dbReference>
<dbReference type="InterPro" id="IPR036291">
    <property type="entry name" value="NAD(P)-bd_dom_sf"/>
</dbReference>
<evidence type="ECO:0000259" key="6">
    <source>
        <dbReference type="Pfam" id="PF01408"/>
    </source>
</evidence>
<evidence type="ECO:0000313" key="8">
    <source>
        <dbReference type="EMBL" id="RNI33024.1"/>
    </source>
</evidence>
<evidence type="ECO:0000256" key="1">
    <source>
        <dbReference type="ARBA" id="ARBA00001911"/>
    </source>
</evidence>
<dbReference type="PANTHER" id="PTHR43818">
    <property type="entry name" value="BCDNA.GH03377"/>
    <property type="match status" value="1"/>
</dbReference>
<organism evidence="8 9">
    <name type="scientific">Rufibacter immobilis</name>
    <dbReference type="NCBI Taxonomy" id="1348778"/>
    <lineage>
        <taxon>Bacteria</taxon>
        <taxon>Pseudomonadati</taxon>
        <taxon>Bacteroidota</taxon>
        <taxon>Cytophagia</taxon>
        <taxon>Cytophagales</taxon>
        <taxon>Hymenobacteraceae</taxon>
        <taxon>Rufibacter</taxon>
    </lineage>
</organism>